<comment type="similarity">
    <text evidence="2">Belongs to the type I cytokine receptor family. Type 2 subfamily.</text>
</comment>
<dbReference type="SMART" id="SM00060">
    <property type="entry name" value="FN3"/>
    <property type="match status" value="4"/>
</dbReference>
<keyword evidence="9" id="KW-0675">Receptor</keyword>
<feature type="chain" id="PRO_5046296310" evidence="12">
    <location>
        <begin position="20"/>
        <end position="766"/>
    </location>
</feature>
<evidence type="ECO:0000259" key="13">
    <source>
        <dbReference type="PROSITE" id="PS50853"/>
    </source>
</evidence>
<organism evidence="14 15">
    <name type="scientific">Pantherophis guttatus</name>
    <name type="common">Corn snake</name>
    <name type="synonym">Elaphe guttata</name>
    <dbReference type="NCBI Taxonomy" id="94885"/>
    <lineage>
        <taxon>Eukaryota</taxon>
        <taxon>Metazoa</taxon>
        <taxon>Chordata</taxon>
        <taxon>Craniata</taxon>
        <taxon>Vertebrata</taxon>
        <taxon>Euteleostomi</taxon>
        <taxon>Lepidosauria</taxon>
        <taxon>Squamata</taxon>
        <taxon>Bifurcata</taxon>
        <taxon>Unidentata</taxon>
        <taxon>Episquamata</taxon>
        <taxon>Toxicofera</taxon>
        <taxon>Serpentes</taxon>
        <taxon>Colubroidea</taxon>
        <taxon>Colubridae</taxon>
        <taxon>Colubrinae</taxon>
        <taxon>Pantherophis</taxon>
    </lineage>
</organism>
<keyword evidence="5" id="KW-0677">Repeat</keyword>
<evidence type="ECO:0000256" key="11">
    <source>
        <dbReference type="SAM" id="Phobius"/>
    </source>
</evidence>
<keyword evidence="10" id="KW-0325">Glycoprotein</keyword>
<dbReference type="PANTHER" id="PTHR48423">
    <property type="entry name" value="INTERLEUKIN-27 RECEPTOR SUBUNIT ALPHA"/>
    <property type="match status" value="1"/>
</dbReference>
<accession>A0ABM3Z848</accession>
<gene>
    <name evidence="15" type="primary">LOC117668570</name>
</gene>
<dbReference type="InterPro" id="IPR003529">
    <property type="entry name" value="Hematopoietin_rcpt_Gp130_CS"/>
</dbReference>
<evidence type="ECO:0000256" key="12">
    <source>
        <dbReference type="SAM" id="SignalP"/>
    </source>
</evidence>
<protein>
    <submittedName>
        <fullName evidence="15">Granulocyte colony-stimulating factor receptor-like isoform X1</fullName>
    </submittedName>
</protein>
<dbReference type="InterPro" id="IPR036116">
    <property type="entry name" value="FN3_sf"/>
</dbReference>
<dbReference type="SUPFAM" id="SSF49265">
    <property type="entry name" value="Fibronectin type III"/>
    <property type="match status" value="3"/>
</dbReference>
<evidence type="ECO:0000313" key="14">
    <source>
        <dbReference type="Proteomes" id="UP001652622"/>
    </source>
</evidence>
<keyword evidence="4 12" id="KW-0732">Signal</keyword>
<keyword evidence="14" id="KW-1185">Reference proteome</keyword>
<evidence type="ECO:0000256" key="10">
    <source>
        <dbReference type="ARBA" id="ARBA00023180"/>
    </source>
</evidence>
<dbReference type="GeneID" id="117668570"/>
<evidence type="ECO:0000256" key="8">
    <source>
        <dbReference type="ARBA" id="ARBA00023157"/>
    </source>
</evidence>
<comment type="subcellular location">
    <subcellularLocation>
        <location evidence="1">Membrane</location>
        <topology evidence="1">Single-pass type I membrane protein</topology>
    </subcellularLocation>
</comment>
<keyword evidence="7 11" id="KW-0472">Membrane</keyword>
<evidence type="ECO:0000256" key="7">
    <source>
        <dbReference type="ARBA" id="ARBA00023136"/>
    </source>
</evidence>
<dbReference type="PANTHER" id="PTHR48423:SF1">
    <property type="entry name" value="INTERLEUKIN-27 RECEPTOR SUBUNIT ALPHA"/>
    <property type="match status" value="1"/>
</dbReference>
<dbReference type="PROSITE" id="PS01353">
    <property type="entry name" value="HEMATOPO_REC_L_F2"/>
    <property type="match status" value="1"/>
</dbReference>
<evidence type="ECO:0000256" key="9">
    <source>
        <dbReference type="ARBA" id="ARBA00023170"/>
    </source>
</evidence>
<keyword evidence="3 11" id="KW-0812">Transmembrane</keyword>
<name>A0ABM3Z848_PANGU</name>
<feature type="domain" description="Fibronectin type-III" evidence="13">
    <location>
        <begin position="431"/>
        <end position="526"/>
    </location>
</feature>
<feature type="domain" description="Fibronectin type-III" evidence="13">
    <location>
        <begin position="124"/>
        <end position="231"/>
    </location>
</feature>
<sequence>MSLTLAWIVVLLTCLSCLGVMPKTLEIKYCVSFWGKNITCYWDLLPEMDSPITYTLQVTEEAGRCQRDFGLLKNCVADPGEHWCGVPVENLFAFYKIKLTAQNQQLRADSSEKCLRGMSIVKLSPPVLNVVAPQSRCLQLQWNLPGDELISATEAQYEIRHCDLVESSCLQVNFTALENAPLSANICGLFPFTNYSMQVRAKYLQSSAFQSDGDPFWSDWSLETFARTLPAVPSRGPAFWRKLGSPTADKERAVVLMWKPLKPKDANGEILGYSLRSQRKGELTVPACITSHHLKCRLLLPAGEEFTFYLTARNTVGISPPTRLVIPAFRNPEVPPSPLSILVSSAGDHSLLLQWSLPSNPKMDFVLEWNKLPEKEVGDPHWQYQSEHVNRTVIREAIEPGHLYAVKIFGLLDGRLGAFGSAQGYSKQIAPLRAPALYPTQVWKSWVELQWERLPLEERGGEIQNYTLYYKEEKKDDYRAVVLDSLVHRYVINGLAPGSTVRVYMVTANEGGNTRGSVLSIRTKNYDYGEVEILISVFCIGFIILLAGTLVCVSRHRSSVNKLRKYLWPQIPDPRKSNLATWIPQNMCLDFTSHGNEKWSQAYLGVTISDLIQVFPSQPEDADPELFLGKPPWPVESPKALQKVVPVTKNGTASSQEPEDQQVQKPLATCNEVEYSRVLVIKSSQGPGETWGAPPCIWSSCWDLAKTRPESPFKQQFWVQNLTYETLLDAASYKRATIGSVGEFPLLVSLVTRDGGELHSVEKSHP</sequence>
<dbReference type="RefSeq" id="XP_060544538.1">
    <property type="nucleotide sequence ID" value="XM_060688555.1"/>
</dbReference>
<evidence type="ECO:0000256" key="4">
    <source>
        <dbReference type="ARBA" id="ARBA00022729"/>
    </source>
</evidence>
<dbReference type="Gene3D" id="2.60.40.10">
    <property type="entry name" value="Immunoglobulins"/>
    <property type="match status" value="5"/>
</dbReference>
<feature type="signal peptide" evidence="12">
    <location>
        <begin position="1"/>
        <end position="19"/>
    </location>
</feature>
<evidence type="ECO:0000313" key="15">
    <source>
        <dbReference type="RefSeq" id="XP_060544538.1"/>
    </source>
</evidence>
<evidence type="ECO:0000256" key="3">
    <source>
        <dbReference type="ARBA" id="ARBA00022692"/>
    </source>
</evidence>
<keyword evidence="6 11" id="KW-1133">Transmembrane helix</keyword>
<keyword evidence="8" id="KW-1015">Disulfide bond</keyword>
<proteinExistence type="inferred from homology"/>
<dbReference type="PROSITE" id="PS50853">
    <property type="entry name" value="FN3"/>
    <property type="match status" value="3"/>
</dbReference>
<evidence type="ECO:0000256" key="1">
    <source>
        <dbReference type="ARBA" id="ARBA00004479"/>
    </source>
</evidence>
<evidence type="ECO:0000256" key="5">
    <source>
        <dbReference type="ARBA" id="ARBA00022737"/>
    </source>
</evidence>
<dbReference type="InterPro" id="IPR013783">
    <property type="entry name" value="Ig-like_fold"/>
</dbReference>
<dbReference type="InterPro" id="IPR052672">
    <property type="entry name" value="Type1_Cytokine_Rcpt_Type2"/>
</dbReference>
<dbReference type="InterPro" id="IPR003961">
    <property type="entry name" value="FN3_dom"/>
</dbReference>
<feature type="domain" description="Fibronectin type-III" evidence="13">
    <location>
        <begin position="236"/>
        <end position="337"/>
    </location>
</feature>
<dbReference type="CDD" id="cd00063">
    <property type="entry name" value="FN3"/>
    <property type="match status" value="3"/>
</dbReference>
<feature type="transmembrane region" description="Helical" evidence="11">
    <location>
        <begin position="533"/>
        <end position="554"/>
    </location>
</feature>
<evidence type="ECO:0000256" key="2">
    <source>
        <dbReference type="ARBA" id="ARBA00008921"/>
    </source>
</evidence>
<dbReference type="Proteomes" id="UP001652622">
    <property type="component" value="Unplaced"/>
</dbReference>
<reference evidence="15" key="1">
    <citation type="submission" date="2025-08" db="UniProtKB">
        <authorList>
            <consortium name="RefSeq"/>
        </authorList>
    </citation>
    <scope>IDENTIFICATION</scope>
    <source>
        <tissue evidence="15">Blood</tissue>
    </source>
</reference>
<evidence type="ECO:0000256" key="6">
    <source>
        <dbReference type="ARBA" id="ARBA00022989"/>
    </source>
</evidence>